<dbReference type="GO" id="GO:0005506">
    <property type="term" value="F:iron ion binding"/>
    <property type="evidence" value="ECO:0007669"/>
    <property type="project" value="InterPro"/>
</dbReference>
<keyword evidence="5 9" id="KW-0479">Metal-binding</keyword>
<feature type="chain" id="PRO_5022725504" evidence="11">
    <location>
        <begin position="30"/>
        <end position="507"/>
    </location>
</feature>
<protein>
    <submittedName>
        <fullName evidence="12">Cytochrome P450</fullName>
    </submittedName>
</protein>
<dbReference type="AlphaFoldDB" id="A0A5C3N8T2"/>
<name>A0A5C3N8T2_9AGAM</name>
<keyword evidence="11" id="KW-0732">Signal</keyword>
<dbReference type="OrthoDB" id="2789670at2759"/>
<keyword evidence="8 10" id="KW-0503">Monooxygenase</keyword>
<dbReference type="InterPro" id="IPR001128">
    <property type="entry name" value="Cyt_P450"/>
</dbReference>
<evidence type="ECO:0000256" key="3">
    <source>
        <dbReference type="ARBA" id="ARBA00010617"/>
    </source>
</evidence>
<evidence type="ECO:0000256" key="1">
    <source>
        <dbReference type="ARBA" id="ARBA00001971"/>
    </source>
</evidence>
<dbReference type="GO" id="GO:0020037">
    <property type="term" value="F:heme binding"/>
    <property type="evidence" value="ECO:0007669"/>
    <property type="project" value="InterPro"/>
</dbReference>
<accession>A0A5C3N8T2</accession>
<evidence type="ECO:0000256" key="7">
    <source>
        <dbReference type="ARBA" id="ARBA00023004"/>
    </source>
</evidence>
<dbReference type="InterPro" id="IPR050364">
    <property type="entry name" value="Cytochrome_P450_fung"/>
</dbReference>
<dbReference type="PANTHER" id="PTHR46300:SF7">
    <property type="entry name" value="P450, PUTATIVE (EUROFUNG)-RELATED"/>
    <property type="match status" value="1"/>
</dbReference>
<evidence type="ECO:0000256" key="11">
    <source>
        <dbReference type="SAM" id="SignalP"/>
    </source>
</evidence>
<dbReference type="PRINTS" id="PR00463">
    <property type="entry name" value="EP450I"/>
</dbReference>
<comment type="similarity">
    <text evidence="3 10">Belongs to the cytochrome P450 family.</text>
</comment>
<feature type="binding site" description="axial binding residue" evidence="9">
    <location>
        <position position="437"/>
    </location>
    <ligand>
        <name>heme</name>
        <dbReference type="ChEBI" id="CHEBI:30413"/>
    </ligand>
    <ligandPart>
        <name>Fe</name>
        <dbReference type="ChEBI" id="CHEBI:18248"/>
    </ligandPart>
</feature>
<dbReference type="PROSITE" id="PS00086">
    <property type="entry name" value="CYTOCHROME_P450"/>
    <property type="match status" value="1"/>
</dbReference>
<keyword evidence="13" id="KW-1185">Reference proteome</keyword>
<evidence type="ECO:0000256" key="5">
    <source>
        <dbReference type="ARBA" id="ARBA00022723"/>
    </source>
</evidence>
<evidence type="ECO:0000256" key="4">
    <source>
        <dbReference type="ARBA" id="ARBA00022617"/>
    </source>
</evidence>
<dbReference type="EMBL" id="ML213507">
    <property type="protein sequence ID" value="TFK53763.1"/>
    <property type="molecule type" value="Genomic_DNA"/>
</dbReference>
<evidence type="ECO:0000256" key="10">
    <source>
        <dbReference type="RuleBase" id="RU000461"/>
    </source>
</evidence>
<dbReference type="InterPro" id="IPR002401">
    <property type="entry name" value="Cyt_P450_E_grp-I"/>
</dbReference>
<sequence length="507" mass="57937">MAFWSSLPLQFVLLSLVAFFFKRYRDRRAANPQGLPYPSGPTPIPIFGNYFQLPKVAPWETYEQWGKQYGEVVHMENLSEHSIIINSAKVANDLLEKRSNKYSDRPPLLMLNMMGWDFDLGFIGYGPRWREHRRLFHQEFRQAAAQRYMHTTLGKAHELIRRTLESPDHYLDHLRHFGGANILAIVYDYHVKDASDYYVKLVEKATVMMAESQLPGASAVDYFPVLKYLPGIRNYAKEGLRLTVEMCDYPFNYVKDRMSRGEGQECMASKLIERLQASGNTNPEDWDTIRCVSGAAYAAGADPIVAALGVFFVAMVLHPDVQKKAQEEIDRVVGDDRLPNYDDRESLPYVEALYREVLRWRPALPLSISHATTEEDVYEGFFIPKGTTVLMNLWAIHRDERTYPEATKFKPERYLNPDGTVKDNYPTSAFGGGRRICPGRYFADTGMWAVIALTLSSFNFSQSKDGTGHNMPGRYGDGMISHTLPFKYNMGVRSEKHAKLIEMTANA</sequence>
<feature type="signal peptide" evidence="11">
    <location>
        <begin position="1"/>
        <end position="29"/>
    </location>
</feature>
<dbReference type="SUPFAM" id="SSF48264">
    <property type="entry name" value="Cytochrome P450"/>
    <property type="match status" value="1"/>
</dbReference>
<dbReference type="InterPro" id="IPR036396">
    <property type="entry name" value="Cyt_P450_sf"/>
</dbReference>
<comment type="pathway">
    <text evidence="2">Secondary metabolite biosynthesis.</text>
</comment>
<dbReference type="Gene3D" id="1.10.630.10">
    <property type="entry name" value="Cytochrome P450"/>
    <property type="match status" value="1"/>
</dbReference>
<dbReference type="PRINTS" id="PR00385">
    <property type="entry name" value="P450"/>
</dbReference>
<proteinExistence type="inferred from homology"/>
<dbReference type="InterPro" id="IPR017972">
    <property type="entry name" value="Cyt_P450_CS"/>
</dbReference>
<evidence type="ECO:0000313" key="12">
    <source>
        <dbReference type="EMBL" id="TFK53763.1"/>
    </source>
</evidence>
<keyword evidence="7 9" id="KW-0408">Iron</keyword>
<dbReference type="GO" id="GO:0004497">
    <property type="term" value="F:monooxygenase activity"/>
    <property type="evidence" value="ECO:0007669"/>
    <property type="project" value="UniProtKB-KW"/>
</dbReference>
<keyword evidence="6 10" id="KW-0560">Oxidoreductase</keyword>
<reference evidence="12 13" key="1">
    <citation type="journal article" date="2019" name="Nat. Ecol. Evol.">
        <title>Megaphylogeny resolves global patterns of mushroom evolution.</title>
        <authorList>
            <person name="Varga T."/>
            <person name="Krizsan K."/>
            <person name="Foldi C."/>
            <person name="Dima B."/>
            <person name="Sanchez-Garcia M."/>
            <person name="Sanchez-Ramirez S."/>
            <person name="Szollosi G.J."/>
            <person name="Szarkandi J.G."/>
            <person name="Papp V."/>
            <person name="Albert L."/>
            <person name="Andreopoulos W."/>
            <person name="Angelini C."/>
            <person name="Antonin V."/>
            <person name="Barry K.W."/>
            <person name="Bougher N.L."/>
            <person name="Buchanan P."/>
            <person name="Buyck B."/>
            <person name="Bense V."/>
            <person name="Catcheside P."/>
            <person name="Chovatia M."/>
            <person name="Cooper J."/>
            <person name="Damon W."/>
            <person name="Desjardin D."/>
            <person name="Finy P."/>
            <person name="Geml J."/>
            <person name="Haridas S."/>
            <person name="Hughes K."/>
            <person name="Justo A."/>
            <person name="Karasinski D."/>
            <person name="Kautmanova I."/>
            <person name="Kiss B."/>
            <person name="Kocsube S."/>
            <person name="Kotiranta H."/>
            <person name="LaButti K.M."/>
            <person name="Lechner B.E."/>
            <person name="Liimatainen K."/>
            <person name="Lipzen A."/>
            <person name="Lukacs Z."/>
            <person name="Mihaltcheva S."/>
            <person name="Morgado L.N."/>
            <person name="Niskanen T."/>
            <person name="Noordeloos M.E."/>
            <person name="Ohm R.A."/>
            <person name="Ortiz-Santana B."/>
            <person name="Ovrebo C."/>
            <person name="Racz N."/>
            <person name="Riley R."/>
            <person name="Savchenko A."/>
            <person name="Shiryaev A."/>
            <person name="Soop K."/>
            <person name="Spirin V."/>
            <person name="Szebenyi C."/>
            <person name="Tomsovsky M."/>
            <person name="Tulloss R.E."/>
            <person name="Uehling J."/>
            <person name="Grigoriev I.V."/>
            <person name="Vagvolgyi C."/>
            <person name="Papp T."/>
            <person name="Martin F.M."/>
            <person name="Miettinen O."/>
            <person name="Hibbett D.S."/>
            <person name="Nagy L.G."/>
        </authorList>
    </citation>
    <scope>NUCLEOTIDE SEQUENCE [LARGE SCALE GENOMIC DNA]</scope>
    <source>
        <strain evidence="12 13">OMC1185</strain>
    </source>
</reference>
<dbReference type="CDD" id="cd11065">
    <property type="entry name" value="CYP64-like"/>
    <property type="match status" value="1"/>
</dbReference>
<evidence type="ECO:0000256" key="2">
    <source>
        <dbReference type="ARBA" id="ARBA00005179"/>
    </source>
</evidence>
<keyword evidence="4 9" id="KW-0349">Heme</keyword>
<organism evidence="12 13">
    <name type="scientific">Heliocybe sulcata</name>
    <dbReference type="NCBI Taxonomy" id="5364"/>
    <lineage>
        <taxon>Eukaryota</taxon>
        <taxon>Fungi</taxon>
        <taxon>Dikarya</taxon>
        <taxon>Basidiomycota</taxon>
        <taxon>Agaricomycotina</taxon>
        <taxon>Agaricomycetes</taxon>
        <taxon>Gloeophyllales</taxon>
        <taxon>Gloeophyllaceae</taxon>
        <taxon>Heliocybe</taxon>
    </lineage>
</organism>
<dbReference type="Proteomes" id="UP000305948">
    <property type="component" value="Unassembled WGS sequence"/>
</dbReference>
<evidence type="ECO:0000256" key="9">
    <source>
        <dbReference type="PIRSR" id="PIRSR602401-1"/>
    </source>
</evidence>
<dbReference type="Pfam" id="PF00067">
    <property type="entry name" value="p450"/>
    <property type="match status" value="1"/>
</dbReference>
<dbReference type="GO" id="GO:0016705">
    <property type="term" value="F:oxidoreductase activity, acting on paired donors, with incorporation or reduction of molecular oxygen"/>
    <property type="evidence" value="ECO:0007669"/>
    <property type="project" value="InterPro"/>
</dbReference>
<evidence type="ECO:0000313" key="13">
    <source>
        <dbReference type="Proteomes" id="UP000305948"/>
    </source>
</evidence>
<evidence type="ECO:0000256" key="6">
    <source>
        <dbReference type="ARBA" id="ARBA00023002"/>
    </source>
</evidence>
<comment type="cofactor">
    <cofactor evidence="1 9">
        <name>heme</name>
        <dbReference type="ChEBI" id="CHEBI:30413"/>
    </cofactor>
</comment>
<dbReference type="PANTHER" id="PTHR46300">
    <property type="entry name" value="P450, PUTATIVE (EUROFUNG)-RELATED-RELATED"/>
    <property type="match status" value="1"/>
</dbReference>
<dbReference type="STRING" id="5364.A0A5C3N8T2"/>
<gene>
    <name evidence="12" type="ORF">OE88DRAFT_1278309</name>
</gene>
<evidence type="ECO:0000256" key="8">
    <source>
        <dbReference type="ARBA" id="ARBA00023033"/>
    </source>
</evidence>